<dbReference type="Proteomes" id="UP000551616">
    <property type="component" value="Unassembled WGS sequence"/>
</dbReference>
<comment type="caution">
    <text evidence="2">The sequence shown here is derived from an EMBL/GenBank/DDBJ whole genome shotgun (WGS) entry which is preliminary data.</text>
</comment>
<feature type="chain" id="PRO_5030928604" description="DUF3857 domain-containing protein" evidence="1">
    <location>
        <begin position="23"/>
        <end position="334"/>
    </location>
</feature>
<dbReference type="RefSeq" id="WP_207394952.1">
    <property type="nucleotide sequence ID" value="NZ_JABRWO010000001.1"/>
</dbReference>
<dbReference type="EMBL" id="JABRWO010000001">
    <property type="protein sequence ID" value="MBA2113483.1"/>
    <property type="molecule type" value="Genomic_DNA"/>
</dbReference>
<name>A0A7V9A5R2_9BACT</name>
<gene>
    <name evidence="2" type="ORF">HOV93_06320</name>
</gene>
<accession>A0A7V9A5R2</accession>
<reference evidence="2 3" key="1">
    <citation type="submission" date="2020-05" db="EMBL/GenBank/DDBJ databases">
        <title>Bremerella alba sp. nov., a novel planctomycete isolated from the surface of the macroalga Fucus spiralis.</title>
        <authorList>
            <person name="Godinho O."/>
            <person name="Botelho R."/>
            <person name="Albuquerque L."/>
            <person name="Wiegand S."/>
            <person name="Da Costa M.S."/>
            <person name="Lobo-Da-Cunha A."/>
            <person name="Jogler C."/>
            <person name="Lage O.M."/>
        </authorList>
    </citation>
    <scope>NUCLEOTIDE SEQUENCE [LARGE SCALE GENOMIC DNA]</scope>
    <source>
        <strain evidence="2 3">FF15</strain>
    </source>
</reference>
<dbReference type="AlphaFoldDB" id="A0A7V9A5R2"/>
<sequence length="334" mass="38505">MFGRRLLLLVLLALASTELVLAEEPKLRDRLTVPRQGHLELQRAIIADLDGVQLQTVADVVQMRDQLEAFAYDRQAILKWNFLDQLGFSVVKHEIPPSPPGVKIELIQGPAWTTTIYDYTQETFVDRTSYDTTEHIYARSPVSEVSLHQSGDSQTIIHSAPQPQRPGNFVPDEVLARNKRSLERPYVLRQAAGQTFHVVEFQRYENWLLVDPKQDAVLAIASVDKKNNQVVGCTLFLYLQQPNEKCRFPMPRLILNFGLLPDDVCHVTMYHFDQADFETPVKRQQLQVPVKQGARYTYKAETLDYQRRLPRDVDDILNLFPETVQKMIQKQRNP</sequence>
<keyword evidence="3" id="KW-1185">Reference proteome</keyword>
<organism evidence="2 3">
    <name type="scientific">Bremerella alba</name>
    <dbReference type="NCBI Taxonomy" id="980252"/>
    <lineage>
        <taxon>Bacteria</taxon>
        <taxon>Pseudomonadati</taxon>
        <taxon>Planctomycetota</taxon>
        <taxon>Planctomycetia</taxon>
        <taxon>Pirellulales</taxon>
        <taxon>Pirellulaceae</taxon>
        <taxon>Bremerella</taxon>
    </lineage>
</organism>
<proteinExistence type="predicted"/>
<protein>
    <recommendedName>
        <fullName evidence="4">DUF3857 domain-containing protein</fullName>
    </recommendedName>
</protein>
<evidence type="ECO:0000313" key="2">
    <source>
        <dbReference type="EMBL" id="MBA2113483.1"/>
    </source>
</evidence>
<evidence type="ECO:0000256" key="1">
    <source>
        <dbReference type="SAM" id="SignalP"/>
    </source>
</evidence>
<feature type="signal peptide" evidence="1">
    <location>
        <begin position="1"/>
        <end position="22"/>
    </location>
</feature>
<evidence type="ECO:0008006" key="4">
    <source>
        <dbReference type="Google" id="ProtNLM"/>
    </source>
</evidence>
<keyword evidence="1" id="KW-0732">Signal</keyword>
<evidence type="ECO:0000313" key="3">
    <source>
        <dbReference type="Proteomes" id="UP000551616"/>
    </source>
</evidence>